<name>A0ABZ3FM72_9ACTN</name>
<keyword evidence="2" id="KW-0479">Metal-binding</keyword>
<evidence type="ECO:0000256" key="2">
    <source>
        <dbReference type="ARBA" id="ARBA00022723"/>
    </source>
</evidence>
<keyword evidence="7" id="KW-1185">Reference proteome</keyword>
<evidence type="ECO:0000313" key="7">
    <source>
        <dbReference type="Proteomes" id="UP001442841"/>
    </source>
</evidence>
<dbReference type="InterPro" id="IPR036922">
    <property type="entry name" value="Rieske_2Fe-2S_sf"/>
</dbReference>
<keyword evidence="4" id="KW-0411">Iron-sulfur</keyword>
<dbReference type="RefSeq" id="WP_425308604.1">
    <property type="nucleotide sequence ID" value="NZ_CP154795.1"/>
</dbReference>
<dbReference type="Pfam" id="PF00355">
    <property type="entry name" value="Rieske"/>
    <property type="match status" value="1"/>
</dbReference>
<sequence>MSEAVHIGSVDDVEPGEAKVISRDIANTHDDIALVRTEDGDYFAVDNTCSHALASLAEGWVEEQSIECPLHSASFCLKTGEALSLPATEPVGTHTLELRGDEIWLYPGSVKGEL</sequence>
<evidence type="ECO:0000256" key="3">
    <source>
        <dbReference type="ARBA" id="ARBA00023004"/>
    </source>
</evidence>
<accession>A0ABZ3FM72</accession>
<dbReference type="CDD" id="cd03528">
    <property type="entry name" value="Rieske_RO_ferredoxin"/>
    <property type="match status" value="1"/>
</dbReference>
<reference evidence="6 7" key="1">
    <citation type="submission" date="2024-04" db="EMBL/GenBank/DDBJ databases">
        <title>Isolation of an actinomycete strain from pig manure.</title>
        <authorList>
            <person name="Gong T."/>
            <person name="Yu Z."/>
            <person name="An M."/>
            <person name="Wei C."/>
            <person name="Yang W."/>
            <person name="Liu L."/>
        </authorList>
    </citation>
    <scope>NUCLEOTIDE SEQUENCE [LARGE SCALE GENOMIC DNA]</scope>
    <source>
        <strain evidence="6 7">ZF39</strain>
    </source>
</reference>
<evidence type="ECO:0000313" key="6">
    <source>
        <dbReference type="EMBL" id="XAN07153.1"/>
    </source>
</evidence>
<proteinExistence type="predicted"/>
<evidence type="ECO:0000259" key="5">
    <source>
        <dbReference type="PROSITE" id="PS51296"/>
    </source>
</evidence>
<dbReference type="Proteomes" id="UP001442841">
    <property type="component" value="Chromosome"/>
</dbReference>
<dbReference type="EMBL" id="CP154795">
    <property type="protein sequence ID" value="XAN07153.1"/>
    <property type="molecule type" value="Genomic_DNA"/>
</dbReference>
<dbReference type="SUPFAM" id="SSF50022">
    <property type="entry name" value="ISP domain"/>
    <property type="match status" value="1"/>
</dbReference>
<dbReference type="PANTHER" id="PTHR21496">
    <property type="entry name" value="FERREDOXIN-RELATED"/>
    <property type="match status" value="1"/>
</dbReference>
<dbReference type="PANTHER" id="PTHR21496:SF23">
    <property type="entry name" value="3-PHENYLPROPIONATE_CINNAMIC ACID DIOXYGENASE FERREDOXIN SUBUNIT"/>
    <property type="match status" value="1"/>
</dbReference>
<gene>
    <name evidence="6" type="ORF">AADG42_07555</name>
</gene>
<keyword evidence="1" id="KW-0001">2Fe-2S</keyword>
<protein>
    <submittedName>
        <fullName evidence="6">Non-heme iron oxygenase ferredoxin subunit</fullName>
    </submittedName>
</protein>
<dbReference type="Gene3D" id="2.102.10.10">
    <property type="entry name" value="Rieske [2Fe-2S] iron-sulphur domain"/>
    <property type="match status" value="1"/>
</dbReference>
<organism evidence="6 7">
    <name type="scientific">Ammonicoccus fulvus</name>
    <dbReference type="NCBI Taxonomy" id="3138240"/>
    <lineage>
        <taxon>Bacteria</taxon>
        <taxon>Bacillati</taxon>
        <taxon>Actinomycetota</taxon>
        <taxon>Actinomycetes</taxon>
        <taxon>Propionibacteriales</taxon>
        <taxon>Propionibacteriaceae</taxon>
        <taxon>Ammonicoccus</taxon>
    </lineage>
</organism>
<dbReference type="PROSITE" id="PS51296">
    <property type="entry name" value="RIESKE"/>
    <property type="match status" value="1"/>
</dbReference>
<keyword evidence="3" id="KW-0408">Iron</keyword>
<feature type="domain" description="Rieske" evidence="5">
    <location>
        <begin position="5"/>
        <end position="105"/>
    </location>
</feature>
<evidence type="ECO:0000256" key="1">
    <source>
        <dbReference type="ARBA" id="ARBA00022714"/>
    </source>
</evidence>
<evidence type="ECO:0000256" key="4">
    <source>
        <dbReference type="ARBA" id="ARBA00023014"/>
    </source>
</evidence>
<dbReference type="InterPro" id="IPR017941">
    <property type="entry name" value="Rieske_2Fe-2S"/>
</dbReference>